<evidence type="ECO:0000313" key="4">
    <source>
        <dbReference type="Proteomes" id="UP000658258"/>
    </source>
</evidence>
<sequence>MATKLFKYYLLSLFNATRVSLVTLFALSGLCISFAQTGISTINTTNITGTSTNYTATAPSDAADVGGNNVVANNEYRVNNGQNNNIRVTSYVVSGTTYDNFLVPDTVAIRRTDGSRFINIWYELINPIPVPGGGLEDIDLGPDAVEDADLIYKNRNINSGYDNILVNEDDEGAGTIQAQTERVDIIWYTGITTCEPDNAIFPVIERGGNDRFQMAAITSLDANGDPDEFTSLVAVEDADWPGTGSSFDNFLILRRQNFGDDPLPLLDIGTNRGQSAQTVQGVAVSFTELGITANQVVYGYSLFGYDVSAASHDLTDISTFPSTTLASEGGLDLVAGVTAAVSSDNCLTPAVGPGGYKQPLATWLKANETDEVTNNTEGSSVSLWEDHWTGGHDFSTGAGTPTYRLTTSQINFNQTVDFTTSSTSLTTGNNEDFNSSSFYTKKGINIAFRTGNAFGFTNRQVIYEQGDETRGINIYMRSGNLHVTAWNRNSDGSGAPWNNGANVTTISSSTLSASTEYIVTLELNGNSSGTGTLTAYLNGQSIGSISNVGLLYDHSSGDIVLGGAGSGDGTQFDDTTTDTNVNSFRGQISEFIYCNEPSTFPVTQRRRIESYLAIKYGITLDQSTAISYYNSNGNIIFNTSAAASIGGYLEYNNDIAGIGRDDGSELEQLQSRSENLNSIITMSRSTSFPKDNTWLIWGNDGAAVTDTETSDVPPTVQQRIERIWRVAETNSSGNVTISFDLSELSVSGSPGQDDYSLIIAGNSSGGAFTSARVITGGTVSGNTLTFENIAFENGEYFSLGTGFITCGPGGVTSNLNLWLKANLGPNTLTNGASVTTWADRAGSNDATDAGNPPSFLSNAINFNPAIDFDGTNDRLDGSAGFYSNGYYLVLTPTNDIDNTVFQTPLGFDASTASANVNLGGFIMGNAFGIGDILSHAIGVTGGGTRHVRYYNNSSYVFNGGETLLFQVRDNSGATSNDIYLNGAVITDASNSSGLVSVSDEAYSVGDLEPNNGAGPASALFYGNIAEVISYNARPTDAENDRIESYLALKYGITLDQSTARDYVNSSGTTIWDGTSANDLYDSDVAGIGRDDNACLEQKQSKSINSGSIVTMGLGEISTSNASNTNSFSANNSFLIWGNDGGAANTPFNTVSQLPGNVTERLGTIWRVDETGTVGDVSISFDLTGLTSYTSRNNSDYQLIIGPNSLTPGTSDLSSASTYSGGVFDGDVITFNNIDFGDAEYFTLGTARESCGPGGVTAAAGSMSDNIELWLRANEGTNTTTDGANITSWSDQSGNARDAATANLGGSSLVSPTFETNEFNFNPGIRFYDPSSTNGVYMQTSGSHSVSGDMSIIVVFKSGQAFGSSTDFEDAPVFLSTGTNSVTTDYGVGIASGRLHANLDNNSTLTARSGTSPLYNTLEPFITTVTREQAASGAVNLYANSASVNSLSNTSSNTALNAATTWAIGNHVDGNVSSQLSGRIAEVLVFSEILTATERQRIESYLALKYGITRDVASLGASEQDYLASDGSTIFWDWSENTSYNSDIAGIGRDDGSCLAQTISKSENDDAMVTMQVASFGTDNSFLLWANDNAAIENPDNEEFNRASYSSRLNREWRVQETGTVGTTTITFDLSNVSGPSGLATNNLNQVVMLVDSDGDFSSGETAITSSSVDAVNKTITFQYNFTDGQFFTLASYEAYALPIELLSFNASAISDQVFLSWTTSSETNNSHFSIERSTNGETFESIGEIEGAGNSAMVIRYKFTDRSPEPGRNFYRLKQYDYNGNYSHTETKSVLIIHNAEYRLSIRPNPVRKDEKVIIEYKVPSNTTAHLSVISMQGQVLISEKLNTDKSEYTAEASIFSQGVYLVTIKTAEGKRLTERLIVTN</sequence>
<dbReference type="InterPro" id="IPR058515">
    <property type="entry name" value="DUF8202"/>
</dbReference>
<dbReference type="RefSeq" id="WP_189628687.1">
    <property type="nucleotide sequence ID" value="NZ_BNAG01000001.1"/>
</dbReference>
<feature type="domain" description="DUF8202" evidence="2">
    <location>
        <begin position="1038"/>
        <end position="1237"/>
    </location>
</feature>
<feature type="domain" description="DUF8202" evidence="2">
    <location>
        <begin position="604"/>
        <end position="794"/>
    </location>
</feature>
<reference evidence="4" key="1">
    <citation type="journal article" date="2019" name="Int. J. Syst. Evol. Microbiol.">
        <title>The Global Catalogue of Microorganisms (GCM) 10K type strain sequencing project: providing services to taxonomists for standard genome sequencing and annotation.</title>
        <authorList>
            <consortium name="The Broad Institute Genomics Platform"/>
            <consortium name="The Broad Institute Genome Sequencing Center for Infectious Disease"/>
            <person name="Wu L."/>
            <person name="Ma J."/>
        </authorList>
    </citation>
    <scope>NUCLEOTIDE SEQUENCE [LARGE SCALE GENOMIC DNA]</scope>
    <source>
        <strain evidence="4">CGMCC 1.15111</strain>
    </source>
</reference>
<keyword evidence="4" id="KW-1185">Reference proteome</keyword>
<organism evidence="3 4">
    <name type="scientific">Roseivirga thermotolerans</name>
    <dbReference type="NCBI Taxonomy" id="1758176"/>
    <lineage>
        <taxon>Bacteria</taxon>
        <taxon>Pseudomonadati</taxon>
        <taxon>Bacteroidota</taxon>
        <taxon>Cytophagia</taxon>
        <taxon>Cytophagales</taxon>
        <taxon>Roseivirgaceae</taxon>
        <taxon>Roseivirga</taxon>
    </lineage>
</organism>
<comment type="caution">
    <text evidence="3">The sequence shown here is derived from an EMBL/GenBank/DDBJ whole genome shotgun (WGS) entry which is preliminary data.</text>
</comment>
<dbReference type="Pfam" id="PF18962">
    <property type="entry name" value="Por_Secre_tail"/>
    <property type="match status" value="1"/>
</dbReference>
<dbReference type="EMBL" id="BNAG01000001">
    <property type="protein sequence ID" value="GHE54104.1"/>
    <property type="molecule type" value="Genomic_DNA"/>
</dbReference>
<evidence type="ECO:0008006" key="5">
    <source>
        <dbReference type="Google" id="ProtNLM"/>
    </source>
</evidence>
<feature type="domain" description="DUF8202" evidence="2">
    <location>
        <begin position="1493"/>
        <end position="1685"/>
    </location>
</feature>
<dbReference type="InterPro" id="IPR013783">
    <property type="entry name" value="Ig-like_fold"/>
</dbReference>
<dbReference type="Proteomes" id="UP000658258">
    <property type="component" value="Unassembled WGS sequence"/>
</dbReference>
<name>A0ABQ3I4Q4_9BACT</name>
<dbReference type="SUPFAM" id="SSF49899">
    <property type="entry name" value="Concanavalin A-like lectins/glucanases"/>
    <property type="match status" value="2"/>
</dbReference>
<feature type="domain" description="Secretion system C-terminal sorting" evidence="1">
    <location>
        <begin position="1804"/>
        <end position="1879"/>
    </location>
</feature>
<proteinExistence type="predicted"/>
<dbReference type="InterPro" id="IPR026444">
    <property type="entry name" value="Secre_tail"/>
</dbReference>
<dbReference type="Pfam" id="PF26628">
    <property type="entry name" value="DUF8202"/>
    <property type="match status" value="3"/>
</dbReference>
<evidence type="ECO:0000259" key="2">
    <source>
        <dbReference type="Pfam" id="PF26628"/>
    </source>
</evidence>
<protein>
    <recommendedName>
        <fullName evidence="5">Secretion system C-terminal sorting domain-containing protein</fullName>
    </recommendedName>
</protein>
<dbReference type="Gene3D" id="2.60.40.10">
    <property type="entry name" value="Immunoglobulins"/>
    <property type="match status" value="1"/>
</dbReference>
<evidence type="ECO:0000313" key="3">
    <source>
        <dbReference type="EMBL" id="GHE54104.1"/>
    </source>
</evidence>
<dbReference type="Gene3D" id="2.60.120.200">
    <property type="match status" value="1"/>
</dbReference>
<gene>
    <name evidence="3" type="ORF">GCM10011340_05840</name>
</gene>
<dbReference type="InterPro" id="IPR013320">
    <property type="entry name" value="ConA-like_dom_sf"/>
</dbReference>
<accession>A0ABQ3I4Q4</accession>
<dbReference type="NCBIfam" id="TIGR04183">
    <property type="entry name" value="Por_Secre_tail"/>
    <property type="match status" value="1"/>
</dbReference>
<evidence type="ECO:0000259" key="1">
    <source>
        <dbReference type="Pfam" id="PF18962"/>
    </source>
</evidence>